<evidence type="ECO:0000259" key="8">
    <source>
        <dbReference type="Pfam" id="PF23559"/>
    </source>
</evidence>
<dbReference type="InterPro" id="IPR036388">
    <property type="entry name" value="WH-like_DNA-bd_sf"/>
</dbReference>
<dbReference type="PANTHER" id="PTHR23155">
    <property type="entry name" value="DISEASE RESISTANCE PROTEIN RP"/>
    <property type="match status" value="1"/>
</dbReference>
<dbReference type="InterPro" id="IPR041118">
    <property type="entry name" value="Rx_N"/>
</dbReference>
<evidence type="ECO:0000256" key="2">
    <source>
        <dbReference type="ARBA" id="ARBA00022614"/>
    </source>
</evidence>
<feature type="domain" description="NB-ARC" evidence="6">
    <location>
        <begin position="181"/>
        <end position="349"/>
    </location>
</feature>
<evidence type="ECO:0000256" key="5">
    <source>
        <dbReference type="ARBA" id="ARBA00022821"/>
    </source>
</evidence>
<dbReference type="GO" id="GO:0042742">
    <property type="term" value="P:defense response to bacterium"/>
    <property type="evidence" value="ECO:0007669"/>
    <property type="project" value="UniProtKB-ARBA"/>
</dbReference>
<accession>A0A8I6WFR2</accession>
<reference evidence="9" key="3">
    <citation type="submission" date="2022-01" db="UniProtKB">
        <authorList>
            <consortium name="EnsemblPlants"/>
        </authorList>
    </citation>
    <scope>IDENTIFICATION</scope>
    <source>
        <strain evidence="9">subsp. vulgare</strain>
    </source>
</reference>
<dbReference type="Pfam" id="PF00931">
    <property type="entry name" value="NB-ARC"/>
    <property type="match status" value="1"/>
</dbReference>
<dbReference type="EnsemblPlants" id="HORVU.MOREX.r3.2HG0097560.1">
    <property type="protein sequence ID" value="HORVU.MOREX.r3.2HG0097560.1.CDS1"/>
    <property type="gene ID" value="HORVU.MOREX.r3.2HG0097560"/>
</dbReference>
<keyword evidence="3" id="KW-0677">Repeat</keyword>
<evidence type="ECO:0000256" key="4">
    <source>
        <dbReference type="ARBA" id="ARBA00022741"/>
    </source>
</evidence>
<keyword evidence="5" id="KW-0611">Plant defense</keyword>
<dbReference type="PRINTS" id="PR00364">
    <property type="entry name" value="DISEASERSIST"/>
</dbReference>
<dbReference type="PANTHER" id="PTHR23155:SF1098">
    <property type="entry name" value="OS11G0678400 PROTEIN"/>
    <property type="match status" value="1"/>
</dbReference>
<dbReference type="Gene3D" id="1.10.10.10">
    <property type="entry name" value="Winged helix-like DNA-binding domain superfamily/Winged helix DNA-binding domain"/>
    <property type="match status" value="1"/>
</dbReference>
<dbReference type="Gene3D" id="1.20.5.4130">
    <property type="match status" value="1"/>
</dbReference>
<dbReference type="GO" id="GO:0043531">
    <property type="term" value="F:ADP binding"/>
    <property type="evidence" value="ECO:0007669"/>
    <property type="project" value="InterPro"/>
</dbReference>
<dbReference type="InterPro" id="IPR042197">
    <property type="entry name" value="Apaf_helical"/>
</dbReference>
<dbReference type="GO" id="GO:0009626">
    <property type="term" value="P:plant-type hypersensitive response"/>
    <property type="evidence" value="ECO:0007669"/>
    <property type="project" value="UniProtKB-ARBA"/>
</dbReference>
<feature type="domain" description="Disease resistance protein winged helix" evidence="8">
    <location>
        <begin position="433"/>
        <end position="484"/>
    </location>
</feature>
<sequence length="488" mass="56150">MALISNSENVMPEIALLLLTEKIRVTLANGAADQAGAHFSKHVTQLKYVEGSMGRVVRELNVMNNVLCQMDIQNCNNQVYEGWLDEVRKIAHAIEDMVDEYLYRVGQEHDIGCCFYLKKGLRKHRSLLSLNQIASNMNKIEKDIADLWEMINHWVAMINNGDISSLNYLDEEDLVGVDKNREMLEQWLGGDEEVFSVIALVGMGGLGKTALAKNIYRKERHKFQCHAWVSISQTYSREDVLRNIIEELFKNRVSFLSNTAAMDIISLEDVLRTFLEAHKYLIVLDDVWTPEAFDDLSRSLIGNKGSRLIITTREGYVAALASQGHILTLEALPKDEAWDLFCKKSFTRETNHECPEELKALSEEIVSKCKGLPLAIVSVGSLLSMHEKTVEKWRRINDQLSWETRLDHIRSVWRLSFFYLPIHLKSCLLYCSLFPEDYRFHRKKLVRLWTAEGLIEEEGASTSEEVAEGYLKELVNRKMMQLVERNSW</sequence>
<reference evidence="10" key="1">
    <citation type="journal article" date="2012" name="Nature">
        <title>A physical, genetic and functional sequence assembly of the barley genome.</title>
        <authorList>
            <consortium name="The International Barley Genome Sequencing Consortium"/>
            <person name="Mayer K.F."/>
            <person name="Waugh R."/>
            <person name="Brown J.W."/>
            <person name="Schulman A."/>
            <person name="Langridge P."/>
            <person name="Platzer M."/>
            <person name="Fincher G.B."/>
            <person name="Muehlbauer G.J."/>
            <person name="Sato K."/>
            <person name="Close T.J."/>
            <person name="Wise R.P."/>
            <person name="Stein N."/>
        </authorList>
    </citation>
    <scope>NUCLEOTIDE SEQUENCE [LARGE SCALE GENOMIC DNA]</scope>
    <source>
        <strain evidence="10">cv. Morex</strain>
    </source>
</reference>
<dbReference type="GO" id="GO:0002758">
    <property type="term" value="P:innate immune response-activating signaling pathway"/>
    <property type="evidence" value="ECO:0007669"/>
    <property type="project" value="UniProtKB-ARBA"/>
</dbReference>
<evidence type="ECO:0000256" key="3">
    <source>
        <dbReference type="ARBA" id="ARBA00022737"/>
    </source>
</evidence>
<feature type="domain" description="Disease resistance N-terminal" evidence="7">
    <location>
        <begin position="36"/>
        <end position="117"/>
    </location>
</feature>
<dbReference type="InterPro" id="IPR027417">
    <property type="entry name" value="P-loop_NTPase"/>
</dbReference>
<organism evidence="9 10">
    <name type="scientific">Hordeum vulgare subsp. vulgare</name>
    <name type="common">Domesticated barley</name>
    <dbReference type="NCBI Taxonomy" id="112509"/>
    <lineage>
        <taxon>Eukaryota</taxon>
        <taxon>Viridiplantae</taxon>
        <taxon>Streptophyta</taxon>
        <taxon>Embryophyta</taxon>
        <taxon>Tracheophyta</taxon>
        <taxon>Spermatophyta</taxon>
        <taxon>Magnoliopsida</taxon>
        <taxon>Liliopsida</taxon>
        <taxon>Poales</taxon>
        <taxon>Poaceae</taxon>
        <taxon>BOP clade</taxon>
        <taxon>Pooideae</taxon>
        <taxon>Triticodae</taxon>
        <taxon>Triticeae</taxon>
        <taxon>Hordeinae</taxon>
        <taxon>Hordeum</taxon>
    </lineage>
</organism>
<keyword evidence="2" id="KW-0433">Leucine-rich repeat</keyword>
<dbReference type="InterPro" id="IPR044974">
    <property type="entry name" value="Disease_R_plants"/>
</dbReference>
<evidence type="ECO:0000256" key="1">
    <source>
        <dbReference type="ARBA" id="ARBA00008894"/>
    </source>
</evidence>
<reference evidence="9" key="2">
    <citation type="submission" date="2020-10" db="EMBL/GenBank/DDBJ databases">
        <authorList>
            <person name="Scholz U."/>
            <person name="Mascher M."/>
            <person name="Fiebig A."/>
        </authorList>
    </citation>
    <scope>NUCLEOTIDE SEQUENCE [LARGE SCALE GENOMIC DNA]</scope>
    <source>
        <strain evidence="9">cv. Morex</strain>
    </source>
</reference>
<dbReference type="FunFam" id="3.40.50.300:FF:001091">
    <property type="entry name" value="Probable disease resistance protein At1g61300"/>
    <property type="match status" value="1"/>
</dbReference>
<comment type="similarity">
    <text evidence="1">Belongs to the disease resistance NB-LRR family.</text>
</comment>
<keyword evidence="4" id="KW-0547">Nucleotide-binding</keyword>
<evidence type="ECO:0000313" key="10">
    <source>
        <dbReference type="Proteomes" id="UP000011116"/>
    </source>
</evidence>
<dbReference type="SUPFAM" id="SSF52540">
    <property type="entry name" value="P-loop containing nucleoside triphosphate hydrolases"/>
    <property type="match status" value="1"/>
</dbReference>
<dbReference type="Gene3D" id="1.10.8.430">
    <property type="entry name" value="Helical domain of apoptotic protease-activating factors"/>
    <property type="match status" value="1"/>
</dbReference>
<dbReference type="AlphaFoldDB" id="A0A8I6WFR2"/>
<dbReference type="Proteomes" id="UP000011116">
    <property type="component" value="Chromosome 2H"/>
</dbReference>
<dbReference type="FunFam" id="1.10.10.10:FF:000322">
    <property type="entry name" value="Probable disease resistance protein At1g63360"/>
    <property type="match status" value="1"/>
</dbReference>
<evidence type="ECO:0000259" key="6">
    <source>
        <dbReference type="Pfam" id="PF00931"/>
    </source>
</evidence>
<dbReference type="Pfam" id="PF18052">
    <property type="entry name" value="Rx_N"/>
    <property type="match status" value="1"/>
</dbReference>
<evidence type="ECO:0000259" key="7">
    <source>
        <dbReference type="Pfam" id="PF18052"/>
    </source>
</evidence>
<dbReference type="InterPro" id="IPR002182">
    <property type="entry name" value="NB-ARC"/>
</dbReference>
<protein>
    <submittedName>
        <fullName evidence="9">Uncharacterized protein</fullName>
    </submittedName>
</protein>
<keyword evidence="10" id="KW-1185">Reference proteome</keyword>
<proteinExistence type="inferred from homology"/>
<dbReference type="SMR" id="A0A8I6WFR2"/>
<dbReference type="Pfam" id="PF23559">
    <property type="entry name" value="WHD_DRP"/>
    <property type="match status" value="1"/>
</dbReference>
<dbReference type="InterPro" id="IPR058922">
    <property type="entry name" value="WHD_DRP"/>
</dbReference>
<dbReference type="Gene3D" id="3.40.50.300">
    <property type="entry name" value="P-loop containing nucleotide triphosphate hydrolases"/>
    <property type="match status" value="1"/>
</dbReference>
<name>A0A8I6WFR2_HORVV</name>
<dbReference type="Gramene" id="HORVU.MOREX.r3.2HG0097560.1">
    <property type="protein sequence ID" value="HORVU.MOREX.r3.2HG0097560.1.CDS1"/>
    <property type="gene ID" value="HORVU.MOREX.r3.2HG0097560"/>
</dbReference>
<evidence type="ECO:0000313" key="9">
    <source>
        <dbReference type="EnsemblPlants" id="HORVU.MOREX.r3.2HG0097560.1.CDS1"/>
    </source>
</evidence>